<proteinExistence type="predicted"/>
<dbReference type="EMBL" id="CATOUU010000675">
    <property type="protein sequence ID" value="CAI9940427.1"/>
    <property type="molecule type" value="Genomic_DNA"/>
</dbReference>
<evidence type="ECO:0000313" key="3">
    <source>
        <dbReference type="Proteomes" id="UP001642409"/>
    </source>
</evidence>
<keyword evidence="3" id="KW-1185">Reference proteome</keyword>
<name>A0AA86PT02_9EUKA</name>
<organism evidence="1">
    <name type="scientific">Hexamita inflata</name>
    <dbReference type="NCBI Taxonomy" id="28002"/>
    <lineage>
        <taxon>Eukaryota</taxon>
        <taxon>Metamonada</taxon>
        <taxon>Diplomonadida</taxon>
        <taxon>Hexamitidae</taxon>
        <taxon>Hexamitinae</taxon>
        <taxon>Hexamita</taxon>
    </lineage>
</organism>
<dbReference type="Proteomes" id="UP001642409">
    <property type="component" value="Unassembled WGS sequence"/>
</dbReference>
<comment type="caution">
    <text evidence="1">The sequence shown here is derived from an EMBL/GenBank/DDBJ whole genome shotgun (WGS) entry which is preliminary data.</text>
</comment>
<sequence>MNCKQFNLTPRSFLDVASTLFDQPLPCYNHAFIVASIMQLPEPRFVKLISELAFTLNLSNYDLLSYFNCTVVPTYLFNNQSRVETSTEQQTQVFYSSIQEQTSFKSIYEQVEKKKKTEEKKPSLIEAIAQITGNGDKSLTNPQTNELLQQLVKSYGKKAVMDWLANITGMNKVEMQKHIYLLSSLSKPKAMNSD</sequence>
<dbReference type="AlphaFoldDB" id="A0AA86PT02"/>
<evidence type="ECO:0000313" key="1">
    <source>
        <dbReference type="EMBL" id="CAI9940427.1"/>
    </source>
</evidence>
<evidence type="ECO:0000313" key="2">
    <source>
        <dbReference type="EMBL" id="CAL6017544.1"/>
    </source>
</evidence>
<reference evidence="1" key="1">
    <citation type="submission" date="2023-06" db="EMBL/GenBank/DDBJ databases">
        <authorList>
            <person name="Kurt Z."/>
        </authorList>
    </citation>
    <scope>NUCLEOTIDE SEQUENCE</scope>
</reference>
<reference evidence="2 3" key="2">
    <citation type="submission" date="2024-07" db="EMBL/GenBank/DDBJ databases">
        <authorList>
            <person name="Akdeniz Z."/>
        </authorList>
    </citation>
    <scope>NUCLEOTIDE SEQUENCE [LARGE SCALE GENOMIC DNA]</scope>
</reference>
<dbReference type="EMBL" id="CAXDID020000078">
    <property type="protein sequence ID" value="CAL6017544.1"/>
    <property type="molecule type" value="Genomic_DNA"/>
</dbReference>
<protein>
    <submittedName>
        <fullName evidence="2">Hypothetical_protein</fullName>
    </submittedName>
</protein>
<gene>
    <name evidence="2" type="ORF">HINF_LOCUS26044</name>
    <name evidence="1" type="ORF">HINF_LOCUS28072</name>
</gene>
<accession>A0AA86PT02</accession>